<dbReference type="SUPFAM" id="SSF51695">
    <property type="entry name" value="PLC-like phosphodiesterases"/>
    <property type="match status" value="1"/>
</dbReference>
<accession>A0ABN9W6N8</accession>
<evidence type="ECO:0000313" key="3">
    <source>
        <dbReference type="Proteomes" id="UP001189429"/>
    </source>
</evidence>
<protein>
    <recommendedName>
        <fullName evidence="4">Beta-ketoacyl-[acyl-carrier-protein] synthase I</fullName>
    </recommendedName>
</protein>
<dbReference type="Gene3D" id="3.20.20.190">
    <property type="entry name" value="Phosphatidylinositol (PI) phosphodiesterase"/>
    <property type="match status" value="1"/>
</dbReference>
<keyword evidence="3" id="KW-1185">Reference proteome</keyword>
<name>A0ABN9W6N8_9DINO</name>
<evidence type="ECO:0008006" key="4">
    <source>
        <dbReference type="Google" id="ProtNLM"/>
    </source>
</evidence>
<organism evidence="2 3">
    <name type="scientific">Prorocentrum cordatum</name>
    <dbReference type="NCBI Taxonomy" id="2364126"/>
    <lineage>
        <taxon>Eukaryota</taxon>
        <taxon>Sar</taxon>
        <taxon>Alveolata</taxon>
        <taxon>Dinophyceae</taxon>
        <taxon>Prorocentrales</taxon>
        <taxon>Prorocentraceae</taxon>
        <taxon>Prorocentrum</taxon>
    </lineage>
</organism>
<evidence type="ECO:0000313" key="2">
    <source>
        <dbReference type="EMBL" id="CAK0881803.1"/>
    </source>
</evidence>
<evidence type="ECO:0000256" key="1">
    <source>
        <dbReference type="SAM" id="MobiDB-lite"/>
    </source>
</evidence>
<proteinExistence type="predicted"/>
<feature type="region of interest" description="Disordered" evidence="1">
    <location>
        <begin position="444"/>
        <end position="508"/>
    </location>
</feature>
<feature type="compositionally biased region" description="Basic residues" evidence="1">
    <location>
        <begin position="453"/>
        <end position="487"/>
    </location>
</feature>
<gene>
    <name evidence="2" type="ORF">PCOR1329_LOCUS64521</name>
</gene>
<sequence length="508" mass="54639">MPGGKVGPVATCPVDRKQAVRDSIANSYPVWVSTRLGHAGEAAAIRSLGGQTRAAQDISHLRGPCRDWHADLDLVYGKLEGLVEVVPVQDMHRTFQDDDTFVQWGCMMTVLTELEGSDFMELSMTNAQRGLQAWATKMWAPTPGAVSNMNAKKFKGVDAMGPLEAQRIPTGALDQLRSAFVDIGEHCMWPGQVPLVMGAYRGTVAVSITGGPMGNSDLGPVRSRAHDGFGLQMLPRAIVGDAAISVDAAERQVIQKMSESGCYVREGLVRAGAPAEEMGVAVDLGIDTTAGGADTCHVCREMARLRTTDIGDEWALNVVVTTGGQWTRESAHPAGGAGPASSRDFLPVCGDEPPLVPRGADEVDPANWMAGFGHVPVPNLVMPGAHDAGAQDLDVLSTGPDWKGARGLLPLGCCVVRPWSEAQGSDAAELLEAGCRYFDLRRPGAARSSAGGGRRHRRRRRRRPRRRPRRPRRLGRRRARRPPRGARRATDCATATSRGGPWRTSCRM</sequence>
<comment type="caution">
    <text evidence="2">The sequence shown here is derived from an EMBL/GenBank/DDBJ whole genome shotgun (WGS) entry which is preliminary data.</text>
</comment>
<reference evidence="2" key="1">
    <citation type="submission" date="2023-10" db="EMBL/GenBank/DDBJ databases">
        <authorList>
            <person name="Chen Y."/>
            <person name="Shah S."/>
            <person name="Dougan E. K."/>
            <person name="Thang M."/>
            <person name="Chan C."/>
        </authorList>
    </citation>
    <scope>NUCLEOTIDE SEQUENCE [LARGE SCALE GENOMIC DNA]</scope>
</reference>
<dbReference type="Proteomes" id="UP001189429">
    <property type="component" value="Unassembled WGS sequence"/>
</dbReference>
<dbReference type="EMBL" id="CAUYUJ010018229">
    <property type="protein sequence ID" value="CAK0881803.1"/>
    <property type="molecule type" value="Genomic_DNA"/>
</dbReference>
<dbReference type="InterPro" id="IPR017946">
    <property type="entry name" value="PLC-like_Pdiesterase_TIM-brl"/>
</dbReference>